<dbReference type="AlphaFoldDB" id="A0A8J3TEL2"/>
<organism evidence="2 3">
    <name type="scientific">Planosporangium mesophilum</name>
    <dbReference type="NCBI Taxonomy" id="689768"/>
    <lineage>
        <taxon>Bacteria</taxon>
        <taxon>Bacillati</taxon>
        <taxon>Actinomycetota</taxon>
        <taxon>Actinomycetes</taxon>
        <taxon>Micromonosporales</taxon>
        <taxon>Micromonosporaceae</taxon>
        <taxon>Planosporangium</taxon>
    </lineage>
</organism>
<dbReference type="RefSeq" id="WP_168117372.1">
    <property type="nucleotide sequence ID" value="NZ_BOON01000045.1"/>
</dbReference>
<evidence type="ECO:0000313" key="2">
    <source>
        <dbReference type="EMBL" id="GII25033.1"/>
    </source>
</evidence>
<evidence type="ECO:0000313" key="3">
    <source>
        <dbReference type="Proteomes" id="UP000599074"/>
    </source>
</evidence>
<comment type="caution">
    <text evidence="2">The sequence shown here is derived from an EMBL/GenBank/DDBJ whole genome shotgun (WGS) entry which is preliminary data.</text>
</comment>
<sequence>MRAERIATGSVGGALATVVMTGWMVARDLTGPHGEQAPKKLVRRLARRAGLPARRRGPGTVLASGVAHLGFGVGAGALYAAAVPRSTIPRGVAFGLAVWGVSYLGWIPAIGILPPAHRDEPRRAWTMLTAHVIYGAVLGQILADRAED</sequence>
<dbReference type="InterPro" id="IPR046739">
    <property type="entry name" value="DUF6789"/>
</dbReference>
<evidence type="ECO:0008006" key="4">
    <source>
        <dbReference type="Google" id="ProtNLM"/>
    </source>
</evidence>
<proteinExistence type="predicted"/>
<feature type="transmembrane region" description="Helical" evidence="1">
    <location>
        <begin position="92"/>
        <end position="113"/>
    </location>
</feature>
<accession>A0A8J3TEL2</accession>
<dbReference type="Pfam" id="PF20587">
    <property type="entry name" value="DUF6789"/>
    <property type="match status" value="1"/>
</dbReference>
<dbReference type="Proteomes" id="UP000599074">
    <property type="component" value="Unassembled WGS sequence"/>
</dbReference>
<keyword evidence="3" id="KW-1185">Reference proteome</keyword>
<reference evidence="2" key="1">
    <citation type="submission" date="2021-01" db="EMBL/GenBank/DDBJ databases">
        <title>Whole genome shotgun sequence of Planosporangium mesophilum NBRC 109066.</title>
        <authorList>
            <person name="Komaki H."/>
            <person name="Tamura T."/>
        </authorList>
    </citation>
    <scope>NUCLEOTIDE SEQUENCE</scope>
    <source>
        <strain evidence="2">NBRC 109066</strain>
    </source>
</reference>
<gene>
    <name evidence="2" type="ORF">Pme01_46300</name>
</gene>
<keyword evidence="1" id="KW-1133">Transmembrane helix</keyword>
<protein>
    <recommendedName>
        <fullName evidence="4">DUF1440 domain-containing protein</fullName>
    </recommendedName>
</protein>
<feature type="transmembrane region" description="Helical" evidence="1">
    <location>
        <begin position="61"/>
        <end position="80"/>
    </location>
</feature>
<dbReference type="EMBL" id="BOON01000045">
    <property type="protein sequence ID" value="GII25033.1"/>
    <property type="molecule type" value="Genomic_DNA"/>
</dbReference>
<feature type="transmembrane region" description="Helical" evidence="1">
    <location>
        <begin position="6"/>
        <end position="26"/>
    </location>
</feature>
<name>A0A8J3TEL2_9ACTN</name>
<feature type="transmembrane region" description="Helical" evidence="1">
    <location>
        <begin position="125"/>
        <end position="143"/>
    </location>
</feature>
<keyword evidence="1" id="KW-0472">Membrane</keyword>
<evidence type="ECO:0000256" key="1">
    <source>
        <dbReference type="SAM" id="Phobius"/>
    </source>
</evidence>
<keyword evidence="1" id="KW-0812">Transmembrane</keyword>